<evidence type="ECO:0000256" key="1">
    <source>
        <dbReference type="ARBA" id="ARBA00010394"/>
    </source>
</evidence>
<dbReference type="GO" id="GO:0015031">
    <property type="term" value="P:protein transport"/>
    <property type="evidence" value="ECO:0007669"/>
    <property type="project" value="UniProtKB-KW"/>
</dbReference>
<accession>A0AA38GCC9</accession>
<dbReference type="EMBL" id="JAHRHJ020000003">
    <property type="protein sequence ID" value="KAH9320922.1"/>
    <property type="molecule type" value="Genomic_DNA"/>
</dbReference>
<dbReference type="PANTHER" id="PTHR23316">
    <property type="entry name" value="IMPORTIN ALPHA"/>
    <property type="match status" value="1"/>
</dbReference>
<evidence type="ECO:0000256" key="2">
    <source>
        <dbReference type="ARBA" id="ARBA00022448"/>
    </source>
</evidence>
<dbReference type="InterPro" id="IPR000225">
    <property type="entry name" value="Armadillo"/>
</dbReference>
<name>A0AA38GCC9_TAXCH</name>
<keyword evidence="5" id="KW-1185">Reference proteome</keyword>
<reference evidence="4 5" key="1">
    <citation type="journal article" date="2021" name="Nat. Plants">
        <title>The Taxus genome provides insights into paclitaxel biosynthesis.</title>
        <authorList>
            <person name="Xiong X."/>
            <person name="Gou J."/>
            <person name="Liao Q."/>
            <person name="Li Y."/>
            <person name="Zhou Q."/>
            <person name="Bi G."/>
            <person name="Li C."/>
            <person name="Du R."/>
            <person name="Wang X."/>
            <person name="Sun T."/>
            <person name="Guo L."/>
            <person name="Liang H."/>
            <person name="Lu P."/>
            <person name="Wu Y."/>
            <person name="Zhang Z."/>
            <person name="Ro D.K."/>
            <person name="Shang Y."/>
            <person name="Huang S."/>
            <person name="Yan J."/>
        </authorList>
    </citation>
    <scope>NUCLEOTIDE SEQUENCE [LARGE SCALE GENOMIC DNA]</scope>
    <source>
        <strain evidence="4">Ta-2019</strain>
    </source>
</reference>
<evidence type="ECO:0000313" key="5">
    <source>
        <dbReference type="Proteomes" id="UP000824469"/>
    </source>
</evidence>
<dbReference type="Pfam" id="PF00514">
    <property type="entry name" value="Arm"/>
    <property type="match status" value="1"/>
</dbReference>
<dbReference type="SUPFAM" id="SSF48371">
    <property type="entry name" value="ARM repeat"/>
    <property type="match status" value="1"/>
</dbReference>
<comment type="caution">
    <text evidence="4">The sequence shown here is derived from an EMBL/GenBank/DDBJ whole genome shotgun (WGS) entry which is preliminary data.</text>
</comment>
<sequence>MAAMSEQERIQVWKKAARSRLVKMFNQLQQTLAKRLSRAASFDPKKWELHSVVEAAFSAQLPYTQIKALVLLAGWLTSQQEEEEDVTDAIIRMGIVPRLLHFMKLEGGSSTDVHYWAAWVLESIALKHPQRLLAHNGILPRLLHLFSSKSEPVQQQALWTIGTLSSHSAQCRDAMLLAHGAAMVNYFPQFSTRTISVALSTISTLFIFSPIPPLEHLIPLLAPLQNLLDPDNDIQILSKSCYIIRRFCDRKGEGAGAVQAVIDAGICDRLVQLLFRHPAPYVGTAIAAIASKSIAATALLLTIISTKHKRDDNWKAFLTETCRIIYYILLSRKPECLTRTCQIISKITEGNTEDIQTVIDGKIIHQLLDMVEEAELPVKKEIATVIANVLVHGSEEQMKYLIEEGWMKPLTNLFAHSDTALATLCFQSMNIIREFLNWI</sequence>
<evidence type="ECO:0000256" key="3">
    <source>
        <dbReference type="ARBA" id="ARBA00022927"/>
    </source>
</evidence>
<dbReference type="InterPro" id="IPR011989">
    <property type="entry name" value="ARM-like"/>
</dbReference>
<dbReference type="SMART" id="SM00185">
    <property type="entry name" value="ARM"/>
    <property type="match status" value="4"/>
</dbReference>
<dbReference type="AlphaFoldDB" id="A0AA38GCC9"/>
<dbReference type="InterPro" id="IPR016024">
    <property type="entry name" value="ARM-type_fold"/>
</dbReference>
<proteinExistence type="inferred from homology"/>
<comment type="similarity">
    <text evidence="1">Belongs to the importin alpha family.</text>
</comment>
<keyword evidence="3" id="KW-0653">Protein transport</keyword>
<gene>
    <name evidence="4" type="ORF">KI387_015561</name>
</gene>
<protein>
    <submittedName>
        <fullName evidence="4">Uncharacterized protein</fullName>
    </submittedName>
</protein>
<evidence type="ECO:0000313" key="4">
    <source>
        <dbReference type="EMBL" id="KAH9320922.1"/>
    </source>
</evidence>
<keyword evidence="2" id="KW-0813">Transport</keyword>
<dbReference type="Gene3D" id="1.25.10.10">
    <property type="entry name" value="Leucine-rich Repeat Variant"/>
    <property type="match status" value="1"/>
</dbReference>
<dbReference type="Proteomes" id="UP000824469">
    <property type="component" value="Unassembled WGS sequence"/>
</dbReference>
<organism evidence="4 5">
    <name type="scientific">Taxus chinensis</name>
    <name type="common">Chinese yew</name>
    <name type="synonym">Taxus wallichiana var. chinensis</name>
    <dbReference type="NCBI Taxonomy" id="29808"/>
    <lineage>
        <taxon>Eukaryota</taxon>
        <taxon>Viridiplantae</taxon>
        <taxon>Streptophyta</taxon>
        <taxon>Embryophyta</taxon>
        <taxon>Tracheophyta</taxon>
        <taxon>Spermatophyta</taxon>
        <taxon>Pinopsida</taxon>
        <taxon>Pinidae</taxon>
        <taxon>Conifers II</taxon>
        <taxon>Cupressales</taxon>
        <taxon>Taxaceae</taxon>
        <taxon>Taxus</taxon>
    </lineage>
</organism>